<dbReference type="GO" id="GO:0003690">
    <property type="term" value="F:double-stranded DNA binding"/>
    <property type="evidence" value="ECO:0007669"/>
    <property type="project" value="TreeGrafter"/>
</dbReference>
<evidence type="ECO:0000256" key="4">
    <source>
        <dbReference type="RuleBase" id="RU003422"/>
    </source>
</evidence>
<dbReference type="AlphaFoldDB" id="A0A5A8CFH9"/>
<name>A0A5A8CFH9_CAFRO</name>
<evidence type="ECO:0000256" key="3">
    <source>
        <dbReference type="ARBA" id="ARBA00023125"/>
    </source>
</evidence>
<dbReference type="InterPro" id="IPR020587">
    <property type="entry name" value="RecA_monomer-monomer_interface"/>
</dbReference>
<evidence type="ECO:0000259" key="5">
    <source>
        <dbReference type="PROSITE" id="PS50162"/>
    </source>
</evidence>
<dbReference type="GO" id="GO:0000730">
    <property type="term" value="P:DNA recombinase assembly"/>
    <property type="evidence" value="ECO:0007669"/>
    <property type="project" value="TreeGrafter"/>
</dbReference>
<comment type="similarity">
    <text evidence="4">Belongs to the RecA family.</text>
</comment>
<reference evidence="7 8" key="1">
    <citation type="submission" date="2019-07" db="EMBL/GenBank/DDBJ databases">
        <title>Genomes of Cafeteria roenbergensis.</title>
        <authorList>
            <person name="Fischer M.G."/>
            <person name="Hackl T."/>
            <person name="Roman M."/>
        </authorList>
    </citation>
    <scope>NUCLEOTIDE SEQUENCE [LARGE SCALE GENOMIC DNA]</scope>
    <source>
        <strain evidence="7 8">RCC970-E3</strain>
    </source>
</reference>
<feature type="domain" description="RecA family profile 1" evidence="5">
    <location>
        <begin position="104"/>
        <end position="278"/>
    </location>
</feature>
<evidence type="ECO:0000259" key="6">
    <source>
        <dbReference type="PROSITE" id="PS50163"/>
    </source>
</evidence>
<dbReference type="Proteomes" id="UP000324907">
    <property type="component" value="Unassembled WGS sequence"/>
</dbReference>
<dbReference type="NCBIfam" id="NF003301">
    <property type="entry name" value="PRK04301.1"/>
    <property type="match status" value="1"/>
</dbReference>
<dbReference type="Gene3D" id="3.40.50.300">
    <property type="entry name" value="P-loop containing nucleotide triphosphate hydrolases"/>
    <property type="match status" value="1"/>
</dbReference>
<keyword evidence="2 4" id="KW-0067">ATP-binding</keyword>
<accession>A0A5A8CFH9</accession>
<evidence type="ECO:0000256" key="2">
    <source>
        <dbReference type="ARBA" id="ARBA00022840"/>
    </source>
</evidence>
<dbReference type="InterPro" id="IPR016467">
    <property type="entry name" value="DNA_recomb/repair_RecA-like"/>
</dbReference>
<sequence>MASAAVDIAHGGTAAAMREGSLPSEVISIQQIQALGVNAADIKKLTDTGIHTIGQLLQMPVRKLLLVKGLSEAKVEKIREAAKKLGGEKGSFRSAIDVLRADESRIRITTGSKELDAVLGGGIETGSLTEVFGEFRTGKTQLCHTLSVTSQLDAEQGGGMGRVIVIDTEGSYRPERVAKIAEARFGLDPTSVLDNIRVARIYNVDDQIDSNFAIAAMLAEEEEPTRLIIVDSVMNLFRTDYCGRGELAERQQRLNQYLGGLKKIAEEFAVAVVLVNQVTANPDSTFAGADAKKPIGGHVLAHASTVRVYLRKGKGEQRIAKIYDSPTMPEADAVFALAEGGVVDAE</sequence>
<evidence type="ECO:0008006" key="9">
    <source>
        <dbReference type="Google" id="ProtNLM"/>
    </source>
</evidence>
<dbReference type="GO" id="GO:0140664">
    <property type="term" value="F:ATP-dependent DNA damage sensor activity"/>
    <property type="evidence" value="ECO:0007669"/>
    <property type="project" value="InterPro"/>
</dbReference>
<dbReference type="SUPFAM" id="SSF52540">
    <property type="entry name" value="P-loop containing nucleoside triphosphate hydrolases"/>
    <property type="match status" value="1"/>
</dbReference>
<dbReference type="PANTHER" id="PTHR22942:SF30">
    <property type="entry name" value="MEIOTIC RECOMBINATION PROTEIN DMC1_LIM15 HOMOLOG"/>
    <property type="match status" value="1"/>
</dbReference>
<evidence type="ECO:0000313" key="7">
    <source>
        <dbReference type="EMBL" id="KAA0151334.1"/>
    </source>
</evidence>
<dbReference type="PROSITE" id="PS50163">
    <property type="entry name" value="RECA_3"/>
    <property type="match status" value="1"/>
</dbReference>
<keyword evidence="1 4" id="KW-0547">Nucleotide-binding</keyword>
<dbReference type="PIRSF" id="PIRSF005856">
    <property type="entry name" value="Rad51"/>
    <property type="match status" value="1"/>
</dbReference>
<feature type="domain" description="RecA family profile 2" evidence="6">
    <location>
        <begin position="283"/>
        <end position="346"/>
    </location>
</feature>
<dbReference type="SMART" id="SM00382">
    <property type="entry name" value="AAA"/>
    <property type="match status" value="1"/>
</dbReference>
<gene>
    <name evidence="7" type="ORF">FNF28_07139</name>
</gene>
<dbReference type="PROSITE" id="PS50162">
    <property type="entry name" value="RECA_2"/>
    <property type="match status" value="1"/>
</dbReference>
<dbReference type="PANTHER" id="PTHR22942">
    <property type="entry name" value="RECA/RAD51/RADA DNA STRAND-PAIRING FAMILY MEMBER"/>
    <property type="match status" value="1"/>
</dbReference>
<evidence type="ECO:0000256" key="1">
    <source>
        <dbReference type="ARBA" id="ARBA00022741"/>
    </source>
</evidence>
<dbReference type="Pfam" id="PF14520">
    <property type="entry name" value="HHH_5"/>
    <property type="match status" value="1"/>
</dbReference>
<dbReference type="FunFam" id="3.40.50.300:FF:002052">
    <property type="entry name" value="DNA repair protein RAD51 homolog"/>
    <property type="match status" value="1"/>
</dbReference>
<protein>
    <recommendedName>
        <fullName evidence="9">DNA repair and recombination protein RadA</fullName>
    </recommendedName>
</protein>
<dbReference type="GO" id="GO:0000150">
    <property type="term" value="F:DNA strand exchange activity"/>
    <property type="evidence" value="ECO:0007669"/>
    <property type="project" value="TreeGrafter"/>
</dbReference>
<dbReference type="Pfam" id="PF08423">
    <property type="entry name" value="Rad51"/>
    <property type="match status" value="1"/>
</dbReference>
<comment type="caution">
    <text evidence="7">The sequence shown here is derived from an EMBL/GenBank/DDBJ whole genome shotgun (WGS) entry which is preliminary data.</text>
</comment>
<dbReference type="SUPFAM" id="SSF47794">
    <property type="entry name" value="Rad51 N-terminal domain-like"/>
    <property type="match status" value="1"/>
</dbReference>
<dbReference type="EMBL" id="VLTL01000219">
    <property type="protein sequence ID" value="KAA0151334.1"/>
    <property type="molecule type" value="Genomic_DNA"/>
</dbReference>
<dbReference type="InterPro" id="IPR020588">
    <property type="entry name" value="RecA_ATP-bd"/>
</dbReference>
<keyword evidence="3" id="KW-0238">DNA-binding</keyword>
<proteinExistence type="inferred from homology"/>
<dbReference type="InterPro" id="IPR027417">
    <property type="entry name" value="P-loop_NTPase"/>
</dbReference>
<dbReference type="GO" id="GO:0042148">
    <property type="term" value="P:DNA strand invasion"/>
    <property type="evidence" value="ECO:0007669"/>
    <property type="project" value="TreeGrafter"/>
</dbReference>
<dbReference type="GO" id="GO:0003697">
    <property type="term" value="F:single-stranded DNA binding"/>
    <property type="evidence" value="ECO:0007669"/>
    <property type="project" value="TreeGrafter"/>
</dbReference>
<evidence type="ECO:0000313" key="8">
    <source>
        <dbReference type="Proteomes" id="UP000324907"/>
    </source>
</evidence>
<dbReference type="InterPro" id="IPR003593">
    <property type="entry name" value="AAA+_ATPase"/>
</dbReference>
<organism evidence="7 8">
    <name type="scientific">Cafeteria roenbergensis</name>
    <name type="common">Marine flagellate</name>
    <dbReference type="NCBI Taxonomy" id="33653"/>
    <lineage>
        <taxon>Eukaryota</taxon>
        <taxon>Sar</taxon>
        <taxon>Stramenopiles</taxon>
        <taxon>Bigyra</taxon>
        <taxon>Opalozoa</taxon>
        <taxon>Bicosoecida</taxon>
        <taxon>Cafeteriaceae</taxon>
        <taxon>Cafeteria</taxon>
    </lineage>
</organism>
<dbReference type="InterPro" id="IPR010995">
    <property type="entry name" value="DNA_repair_Rad51/TF_NusA_a-hlx"/>
</dbReference>
<dbReference type="Gene3D" id="1.10.150.20">
    <property type="entry name" value="5' to 3' exonuclease, C-terminal subdomain"/>
    <property type="match status" value="1"/>
</dbReference>
<dbReference type="InterPro" id="IPR013632">
    <property type="entry name" value="Rad51_C"/>
</dbReference>
<dbReference type="GO" id="GO:0005524">
    <property type="term" value="F:ATP binding"/>
    <property type="evidence" value="ECO:0007669"/>
    <property type="project" value="UniProtKB-KW"/>
</dbReference>
<dbReference type="GO" id="GO:0006312">
    <property type="term" value="P:mitotic recombination"/>
    <property type="evidence" value="ECO:0007669"/>
    <property type="project" value="TreeGrafter"/>
</dbReference>